<evidence type="ECO:0000313" key="2">
    <source>
        <dbReference type="EMBL" id="KAK2562324.1"/>
    </source>
</evidence>
<evidence type="ECO:0000313" key="3">
    <source>
        <dbReference type="Proteomes" id="UP001249851"/>
    </source>
</evidence>
<name>A0AAD9V5U0_ACRCE</name>
<dbReference type="InterPro" id="IPR010994">
    <property type="entry name" value="RuvA_2-like"/>
</dbReference>
<dbReference type="Proteomes" id="UP001249851">
    <property type="component" value="Unassembled WGS sequence"/>
</dbReference>
<dbReference type="SUPFAM" id="SSF47781">
    <property type="entry name" value="RuvA domain 2-like"/>
    <property type="match status" value="1"/>
</dbReference>
<dbReference type="InterPro" id="IPR051675">
    <property type="entry name" value="Endo/Exo/Phosphatase_dom_1"/>
</dbReference>
<reference evidence="2" key="1">
    <citation type="journal article" date="2023" name="G3 (Bethesda)">
        <title>Whole genome assembly and annotation of the endangered Caribbean coral Acropora cervicornis.</title>
        <authorList>
            <person name="Selwyn J.D."/>
            <person name="Vollmer S.V."/>
        </authorList>
    </citation>
    <scope>NUCLEOTIDE SEQUENCE</scope>
    <source>
        <strain evidence="2">K2</strain>
    </source>
</reference>
<dbReference type="PANTHER" id="PTHR21180:SF32">
    <property type="entry name" value="ENDONUCLEASE_EXONUCLEASE_PHOSPHATASE FAMILY DOMAIN-CONTAINING PROTEIN 1"/>
    <property type="match status" value="1"/>
</dbReference>
<evidence type="ECO:0000256" key="1">
    <source>
        <dbReference type="SAM" id="MobiDB-lite"/>
    </source>
</evidence>
<gene>
    <name evidence="2" type="ORF">P5673_014597</name>
</gene>
<feature type="compositionally biased region" description="Polar residues" evidence="1">
    <location>
        <begin position="339"/>
        <end position="351"/>
    </location>
</feature>
<dbReference type="PANTHER" id="PTHR21180">
    <property type="entry name" value="ENDONUCLEASE/EXONUCLEASE/PHOSPHATASE FAMILY DOMAIN-CONTAINING PROTEIN 1"/>
    <property type="match status" value="1"/>
</dbReference>
<organism evidence="2 3">
    <name type="scientific">Acropora cervicornis</name>
    <name type="common">Staghorn coral</name>
    <dbReference type="NCBI Taxonomy" id="6130"/>
    <lineage>
        <taxon>Eukaryota</taxon>
        <taxon>Metazoa</taxon>
        <taxon>Cnidaria</taxon>
        <taxon>Anthozoa</taxon>
        <taxon>Hexacorallia</taxon>
        <taxon>Scleractinia</taxon>
        <taxon>Astrocoeniina</taxon>
        <taxon>Acroporidae</taxon>
        <taxon>Acropora</taxon>
    </lineage>
</organism>
<dbReference type="Pfam" id="PF12836">
    <property type="entry name" value="HHH_3"/>
    <property type="match status" value="1"/>
</dbReference>
<comment type="caution">
    <text evidence="2">The sequence shown here is derived from an EMBL/GenBank/DDBJ whole genome shotgun (WGS) entry which is preliminary data.</text>
</comment>
<reference evidence="2" key="2">
    <citation type="journal article" date="2023" name="Science">
        <title>Genomic signatures of disease resistance in endangered staghorn corals.</title>
        <authorList>
            <person name="Vollmer S.V."/>
            <person name="Selwyn J.D."/>
            <person name="Despard B.A."/>
            <person name="Roesel C.L."/>
        </authorList>
    </citation>
    <scope>NUCLEOTIDE SEQUENCE</scope>
    <source>
        <strain evidence="2">K2</strain>
    </source>
</reference>
<proteinExistence type="predicted"/>
<sequence>MLVNVSSTLVRDEQRKLEDRLTALEKLAQKNSPSSTDKNTTCKQLPKEISNRQPNQVSSPSRIARSPLKDLGNSSSTQEIIYIKDSPQSKDIFVITPHSERKSGFTVDENYKVKINSSVKETHNKEILSVLNNGSIKDLKKLQGVGEKRAQLIVDWRNAHGPFQQIHDLKYISGFTDNMVSTFLKDRQTLKKADHLGVWSPVENFCSRWLMFIDNTCGGVFESSVSRDRFVRKLKHKGNRKQFVRNTEIDAILQNIQAASDSEVVKTLADDARAKIKGRQKLLRIPDQGKDGRRVFDDESDKPVSRSEDAKRLRKAREKASRQRRTEREPGSKERGLKSNVSTSDQSSCTN</sequence>
<accession>A0AAD9V5U0</accession>
<protein>
    <submittedName>
        <fullName evidence="2">Kinesin-like protein KIF22</fullName>
    </submittedName>
</protein>
<feature type="region of interest" description="Disordered" evidence="1">
    <location>
        <begin position="287"/>
        <end position="351"/>
    </location>
</feature>
<dbReference type="AlphaFoldDB" id="A0AAD9V5U0"/>
<feature type="region of interest" description="Disordered" evidence="1">
    <location>
        <begin position="25"/>
        <end position="73"/>
    </location>
</feature>
<feature type="compositionally biased region" description="Basic and acidic residues" evidence="1">
    <location>
        <begin position="287"/>
        <end position="311"/>
    </location>
</feature>
<feature type="compositionally biased region" description="Polar residues" evidence="1">
    <location>
        <begin position="29"/>
        <end position="43"/>
    </location>
</feature>
<dbReference type="Gene3D" id="1.10.150.280">
    <property type="entry name" value="AF1531-like domain"/>
    <property type="match status" value="1"/>
</dbReference>
<dbReference type="EMBL" id="JARQWQ010000029">
    <property type="protein sequence ID" value="KAK2562324.1"/>
    <property type="molecule type" value="Genomic_DNA"/>
</dbReference>
<feature type="compositionally biased region" description="Polar residues" evidence="1">
    <location>
        <begin position="51"/>
        <end position="61"/>
    </location>
</feature>
<feature type="compositionally biased region" description="Basic and acidic residues" evidence="1">
    <location>
        <begin position="318"/>
        <end position="337"/>
    </location>
</feature>
<keyword evidence="3" id="KW-1185">Reference proteome</keyword>